<reference evidence="2" key="1">
    <citation type="submission" date="2021-01" db="EMBL/GenBank/DDBJ databases">
        <authorList>
            <person name="Lovell J.T."/>
            <person name="Bentley N."/>
            <person name="Bhattarai G."/>
            <person name="Jenkins J.W."/>
            <person name="Sreedasyam A."/>
            <person name="Alarcon Y."/>
            <person name="Bock C."/>
            <person name="Boston L."/>
            <person name="Carlson J."/>
            <person name="Cervantes K."/>
            <person name="Clermont K."/>
            <person name="Krom N."/>
            <person name="Kubenka K."/>
            <person name="Mamidi S."/>
            <person name="Mattison C."/>
            <person name="Monteros M."/>
            <person name="Pisani C."/>
            <person name="Plott C."/>
            <person name="Rajasekar S."/>
            <person name="Rhein H.S."/>
            <person name="Rohla C."/>
            <person name="Song M."/>
            <person name="Hilaire R.S."/>
            <person name="Shu S."/>
            <person name="Wells L."/>
            <person name="Wang X."/>
            <person name="Webber J."/>
            <person name="Heerema R.J."/>
            <person name="Klein P."/>
            <person name="Conner P."/>
            <person name="Grauke L."/>
            <person name="Grimwood J."/>
            <person name="Schmutz J."/>
            <person name="Randall J.J."/>
        </authorList>
    </citation>
    <scope>NUCLEOTIDE SEQUENCE</scope>
    <source>
        <tissue evidence="2">Leaf</tissue>
    </source>
</reference>
<organism evidence="2 3">
    <name type="scientific">Carya illinoinensis</name>
    <name type="common">Pecan</name>
    <dbReference type="NCBI Taxonomy" id="32201"/>
    <lineage>
        <taxon>Eukaryota</taxon>
        <taxon>Viridiplantae</taxon>
        <taxon>Streptophyta</taxon>
        <taxon>Embryophyta</taxon>
        <taxon>Tracheophyta</taxon>
        <taxon>Spermatophyta</taxon>
        <taxon>Magnoliopsida</taxon>
        <taxon>eudicotyledons</taxon>
        <taxon>Gunneridae</taxon>
        <taxon>Pentapetalae</taxon>
        <taxon>rosids</taxon>
        <taxon>fabids</taxon>
        <taxon>Fagales</taxon>
        <taxon>Juglandaceae</taxon>
        <taxon>Carya</taxon>
    </lineage>
</organism>
<proteinExistence type="predicted"/>
<accession>A0A922DYF0</accession>
<feature type="compositionally biased region" description="Basic and acidic residues" evidence="1">
    <location>
        <begin position="262"/>
        <end position="273"/>
    </location>
</feature>
<dbReference type="Pfam" id="PF04525">
    <property type="entry name" value="LOR"/>
    <property type="match status" value="1"/>
</dbReference>
<feature type="compositionally biased region" description="Acidic residues" evidence="1">
    <location>
        <begin position="252"/>
        <end position="261"/>
    </location>
</feature>
<dbReference type="InterPro" id="IPR007612">
    <property type="entry name" value="LOR"/>
</dbReference>
<dbReference type="AlphaFoldDB" id="A0A922DYF0"/>
<dbReference type="Proteomes" id="UP000811246">
    <property type="component" value="Chromosome 10"/>
</dbReference>
<name>A0A922DYF0_CARIL</name>
<evidence type="ECO:0000256" key="1">
    <source>
        <dbReference type="SAM" id="MobiDB-lite"/>
    </source>
</evidence>
<dbReference type="EMBL" id="CM031834">
    <property type="protein sequence ID" value="KAG6693253.1"/>
    <property type="molecule type" value="Genomic_DNA"/>
</dbReference>
<sequence length="282" mass="31463">MAQQIPAPVPTAAQFANPLPVISTKYCTPYSIILAVVKKVMTISGGGFVVTDTNNTVIFKVEGKLMTFHDQRVLLDADGMPIVTLRQKRMTAHHRWNVYRGKSKEPGDLIFSVQRSSMIQLKAKLHVFLANNTEKKVCDFMVEGTWAEKTCVVYTGDRTNILAKMEKETTIGNALIGKDKYSVTVCRNVDYAFIVALIVILDDMNHISDRDELAINIGKTMVGLPPTLAGLPPTLADFGADFGLQTLVQQQIDDEEQEKDEDVQKTNDEVQEKEIEENENEN</sequence>
<protein>
    <submittedName>
        <fullName evidence="2">Uncharacterized protein</fullName>
    </submittedName>
</protein>
<gene>
    <name evidence="2" type="ORF">I3842_10G160300</name>
</gene>
<comment type="caution">
    <text evidence="2">The sequence shown here is derived from an EMBL/GenBank/DDBJ whole genome shotgun (WGS) entry which is preliminary data.</text>
</comment>
<evidence type="ECO:0000313" key="3">
    <source>
        <dbReference type="Proteomes" id="UP000811246"/>
    </source>
</evidence>
<evidence type="ECO:0000313" key="2">
    <source>
        <dbReference type="EMBL" id="KAG6693253.1"/>
    </source>
</evidence>
<dbReference type="PANTHER" id="PTHR31087">
    <property type="match status" value="1"/>
</dbReference>
<dbReference type="PANTHER" id="PTHR31087:SF160">
    <property type="entry name" value="PROTEIN LURP-ONE-RELATED 1-RELATED"/>
    <property type="match status" value="1"/>
</dbReference>
<feature type="region of interest" description="Disordered" evidence="1">
    <location>
        <begin position="251"/>
        <end position="282"/>
    </location>
</feature>